<comment type="caution">
    <text evidence="1">The sequence shown here is derived from an EMBL/GenBank/DDBJ whole genome shotgun (WGS) entry which is preliminary data.</text>
</comment>
<accession>A0A0L6V2K2</accession>
<name>A0A0L6V2K2_9BASI</name>
<dbReference type="OrthoDB" id="3269001at2759"/>
<dbReference type="EMBL" id="LAVV01007906">
    <property type="protein sequence ID" value="KNZ54365.1"/>
    <property type="molecule type" value="Genomic_DNA"/>
</dbReference>
<sequence length="178" mass="20398">MIQRQIRQKFKTLDCGNSFATLMDKNSRPNFDVVSWPLGKLDEHRHWANLSREALNSKTKLQILEDHGVRYLILLELSYWNILEYHVVDAMHNLLLGLLKWHGQRFWLMSDVADEKEPKGVPAKELHKLLADATRTPALPPRPVRQSASPDQPVQGIPFAEILFGSVTDPSDVDAIFH</sequence>
<dbReference type="AlphaFoldDB" id="A0A0L6V2K2"/>
<evidence type="ECO:0000313" key="2">
    <source>
        <dbReference type="Proteomes" id="UP000037035"/>
    </source>
</evidence>
<dbReference type="STRING" id="27349.A0A0L6V2K2"/>
<organism evidence="1 2">
    <name type="scientific">Puccinia sorghi</name>
    <dbReference type="NCBI Taxonomy" id="27349"/>
    <lineage>
        <taxon>Eukaryota</taxon>
        <taxon>Fungi</taxon>
        <taxon>Dikarya</taxon>
        <taxon>Basidiomycota</taxon>
        <taxon>Pucciniomycotina</taxon>
        <taxon>Pucciniomycetes</taxon>
        <taxon>Pucciniales</taxon>
        <taxon>Pucciniaceae</taxon>
        <taxon>Puccinia</taxon>
    </lineage>
</organism>
<evidence type="ECO:0000313" key="1">
    <source>
        <dbReference type="EMBL" id="KNZ54365.1"/>
    </source>
</evidence>
<protein>
    <submittedName>
        <fullName evidence="1">Uncharacterized protein</fullName>
    </submittedName>
</protein>
<keyword evidence="2" id="KW-1185">Reference proteome</keyword>
<dbReference type="VEuPathDB" id="FungiDB:VP01_2964g4"/>
<gene>
    <name evidence="1" type="ORF">VP01_2964g4</name>
</gene>
<proteinExistence type="predicted"/>
<reference evidence="1 2" key="1">
    <citation type="submission" date="2015-08" db="EMBL/GenBank/DDBJ databases">
        <title>Next Generation Sequencing and Analysis of the Genome of Puccinia sorghi L Schw, the Causal Agent of Maize Common Rust.</title>
        <authorList>
            <person name="Rochi L."/>
            <person name="Burguener G."/>
            <person name="Darino M."/>
            <person name="Turjanski A."/>
            <person name="Kreff E."/>
            <person name="Dieguez M.J."/>
            <person name="Sacco F."/>
        </authorList>
    </citation>
    <scope>NUCLEOTIDE SEQUENCE [LARGE SCALE GENOMIC DNA]</scope>
    <source>
        <strain evidence="1 2">RO10H11247</strain>
    </source>
</reference>
<dbReference type="Proteomes" id="UP000037035">
    <property type="component" value="Unassembled WGS sequence"/>
</dbReference>